<feature type="domain" description="Citrate transporter-like" evidence="7">
    <location>
        <begin position="27"/>
        <end position="138"/>
    </location>
</feature>
<evidence type="ECO:0000313" key="9">
    <source>
        <dbReference type="Proteomes" id="UP001256827"/>
    </source>
</evidence>
<evidence type="ECO:0000313" key="8">
    <source>
        <dbReference type="EMBL" id="WNC13715.1"/>
    </source>
</evidence>
<reference evidence="8 9" key="1">
    <citation type="submission" date="2023-09" db="EMBL/GenBank/DDBJ databases">
        <title>Complete Genome and Methylome dissection of Bacillus brevis NEB573 original source of BbsI restriction endonuclease.</title>
        <authorList>
            <person name="Fomenkov A."/>
            <person name="Roberts R.D."/>
        </authorList>
    </citation>
    <scope>NUCLEOTIDE SEQUENCE [LARGE SCALE GENOMIC DNA]</scope>
    <source>
        <strain evidence="8 9">NEB573</strain>
    </source>
</reference>
<organism evidence="8 9">
    <name type="scientific">Brevibacillus brevis</name>
    <name type="common">Bacillus brevis</name>
    <dbReference type="NCBI Taxonomy" id="1393"/>
    <lineage>
        <taxon>Bacteria</taxon>
        <taxon>Bacillati</taxon>
        <taxon>Bacillota</taxon>
        <taxon>Bacilli</taxon>
        <taxon>Bacillales</taxon>
        <taxon>Paenibacillaceae</taxon>
        <taxon>Brevibacillus</taxon>
    </lineage>
</organism>
<feature type="transmembrane region" description="Helical" evidence="6">
    <location>
        <begin position="55"/>
        <end position="80"/>
    </location>
</feature>
<evidence type="ECO:0000256" key="6">
    <source>
        <dbReference type="SAM" id="Phobius"/>
    </source>
</evidence>
<dbReference type="RefSeq" id="WP_310765268.1">
    <property type="nucleotide sequence ID" value="NZ_CP134050.1"/>
</dbReference>
<gene>
    <name evidence="8" type="ORF">RGB73_23985</name>
</gene>
<evidence type="ECO:0000256" key="4">
    <source>
        <dbReference type="ARBA" id="ARBA00022989"/>
    </source>
</evidence>
<evidence type="ECO:0000259" key="7">
    <source>
        <dbReference type="Pfam" id="PF03600"/>
    </source>
</evidence>
<feature type="transmembrane region" description="Helical" evidence="6">
    <location>
        <begin position="86"/>
        <end position="109"/>
    </location>
</feature>
<proteinExistence type="predicted"/>
<evidence type="ECO:0000256" key="5">
    <source>
        <dbReference type="ARBA" id="ARBA00023136"/>
    </source>
</evidence>
<keyword evidence="5 6" id="KW-0472">Membrane</keyword>
<evidence type="ECO:0000256" key="3">
    <source>
        <dbReference type="ARBA" id="ARBA00022692"/>
    </source>
</evidence>
<feature type="transmembrane region" description="Helical" evidence="6">
    <location>
        <begin position="172"/>
        <end position="194"/>
    </location>
</feature>
<keyword evidence="3 6" id="KW-0812">Transmembrane</keyword>
<dbReference type="InterPro" id="IPR004680">
    <property type="entry name" value="Cit_transptr-like_dom"/>
</dbReference>
<accession>A0ABY9T0T0</accession>
<dbReference type="Proteomes" id="UP001256827">
    <property type="component" value="Chromosome"/>
</dbReference>
<comment type="subcellular location">
    <subcellularLocation>
        <location evidence="1">Membrane</location>
        <topology evidence="1">Multi-pass membrane protein</topology>
    </subcellularLocation>
</comment>
<feature type="transmembrane region" description="Helical" evidence="6">
    <location>
        <begin position="12"/>
        <end position="35"/>
    </location>
</feature>
<dbReference type="Pfam" id="PF03600">
    <property type="entry name" value="CitMHS"/>
    <property type="match status" value="1"/>
</dbReference>
<feature type="transmembrane region" description="Helical" evidence="6">
    <location>
        <begin position="116"/>
        <end position="137"/>
    </location>
</feature>
<dbReference type="EMBL" id="CP134050">
    <property type="protein sequence ID" value="WNC13715.1"/>
    <property type="molecule type" value="Genomic_DNA"/>
</dbReference>
<evidence type="ECO:0000256" key="2">
    <source>
        <dbReference type="ARBA" id="ARBA00022448"/>
    </source>
</evidence>
<keyword evidence="2" id="KW-0813">Transport</keyword>
<evidence type="ECO:0000256" key="1">
    <source>
        <dbReference type="ARBA" id="ARBA00004141"/>
    </source>
</evidence>
<protein>
    <submittedName>
        <fullName evidence="8">SLC13 family permease</fullName>
    </submittedName>
</protein>
<feature type="transmembrane region" description="Helical" evidence="6">
    <location>
        <begin position="143"/>
        <end position="160"/>
    </location>
</feature>
<sequence length="195" mass="20446">MLATFLPENKAIHFINSRTDITLLAVVFAIAAYLLKLAEDKPKEVLARVPWNTLWLVSGVGMLIDVAVKAGTIDLLASLINNMPSILVPIAVTIIAGIMSIFSSTLGVVAPLMFPMIAGIVGPTGYSASLIAVAIIVGAQSTALAPFSTGGSLILGNSGLSEEVSRKFYNDLLYKATPLGLGFAIVATLILMFIL</sequence>
<keyword evidence="9" id="KW-1185">Reference proteome</keyword>
<keyword evidence="4 6" id="KW-1133">Transmembrane helix</keyword>
<name>A0ABY9T0T0_BREBE</name>